<feature type="region of interest" description="Disordered" evidence="1">
    <location>
        <begin position="1"/>
        <end position="20"/>
    </location>
</feature>
<reference evidence="3" key="1">
    <citation type="submission" date="2016-10" db="EMBL/GenBank/DDBJ databases">
        <authorList>
            <person name="Varghese N."/>
            <person name="Submissions S."/>
        </authorList>
    </citation>
    <scope>NUCLEOTIDE SEQUENCE [LARGE SCALE GENOMIC DNA]</scope>
    <source>
        <strain evidence="3">CGMCC 1.10657</strain>
    </source>
</reference>
<organism evidence="2 3">
    <name type="scientific">Microbulbifer marinus</name>
    <dbReference type="NCBI Taxonomy" id="658218"/>
    <lineage>
        <taxon>Bacteria</taxon>
        <taxon>Pseudomonadati</taxon>
        <taxon>Pseudomonadota</taxon>
        <taxon>Gammaproteobacteria</taxon>
        <taxon>Cellvibrionales</taxon>
        <taxon>Microbulbiferaceae</taxon>
        <taxon>Microbulbifer</taxon>
    </lineage>
</organism>
<dbReference type="EMBL" id="FNQO01000002">
    <property type="protein sequence ID" value="SEA16551.1"/>
    <property type="molecule type" value="Genomic_DNA"/>
</dbReference>
<sequence length="430" mass="48578">MYPGNAPFASASRNTKPRGQAMSAPAKRALLIAKHWPEPASTAAGRRTLDILDLLADAGYRVEIASPAQPTPFQAKTGYGEHPIEVNESSFDRWVRALNPALVIYDRFMMEEQFGWRVREQCPDALTLLDTSDFHSLREARHQALKSGQPLNLFHPIAEREVAAMARCDLTVMISKVEVELLKQHFCLPDWQLHYLPFMVRELPDLNTLPDFDERQHLVMIGGFKHAPNRDATTWFAQEVWPQLRSLLPGVECHVYGAYSDHAMHRLSDPATGLRVYGRTEDALATLARYRLNLAPLRFGAGQKGKILDGWLSGTPTVTTPIGAESMAPEDAWGYPLSDAPEQFAATTAHLYRDQTAWRSARDAGTHALETEFSYAPHAAAFIERLETIAADLDAHRNRQIWGRILRRTEHRAEEFMSRWIETKNKMTDT</sequence>
<evidence type="ECO:0000313" key="2">
    <source>
        <dbReference type="EMBL" id="SEA16551.1"/>
    </source>
</evidence>
<dbReference type="STRING" id="658218.SAMN05216562_2065"/>
<gene>
    <name evidence="2" type="ORF">SAMN05216562_2065</name>
</gene>
<proteinExistence type="predicted"/>
<dbReference type="GO" id="GO:0016740">
    <property type="term" value="F:transferase activity"/>
    <property type="evidence" value="ECO:0007669"/>
    <property type="project" value="UniProtKB-KW"/>
</dbReference>
<dbReference type="Proteomes" id="UP000198658">
    <property type="component" value="Unassembled WGS sequence"/>
</dbReference>
<name>A0A1H3YZG3_9GAMM</name>
<keyword evidence="3" id="KW-1185">Reference proteome</keyword>
<protein>
    <submittedName>
        <fullName evidence="2">Glycosyl transferases group 1</fullName>
    </submittedName>
</protein>
<keyword evidence="2" id="KW-0808">Transferase</keyword>
<accession>A0A1H3YZG3</accession>
<evidence type="ECO:0000313" key="3">
    <source>
        <dbReference type="Proteomes" id="UP000198658"/>
    </source>
</evidence>
<dbReference type="Gene3D" id="3.40.50.2000">
    <property type="entry name" value="Glycogen Phosphorylase B"/>
    <property type="match status" value="1"/>
</dbReference>
<dbReference type="AlphaFoldDB" id="A0A1H3YZG3"/>
<evidence type="ECO:0000256" key="1">
    <source>
        <dbReference type="SAM" id="MobiDB-lite"/>
    </source>
</evidence>
<dbReference type="SUPFAM" id="SSF53756">
    <property type="entry name" value="UDP-Glycosyltransferase/glycogen phosphorylase"/>
    <property type="match status" value="1"/>
</dbReference>
<dbReference type="Pfam" id="PF13692">
    <property type="entry name" value="Glyco_trans_1_4"/>
    <property type="match status" value="1"/>
</dbReference>